<dbReference type="InterPro" id="IPR036058">
    <property type="entry name" value="Kazal_dom_sf"/>
</dbReference>
<feature type="chain" id="PRO_5039368673" description="Kazal-like domain-containing protein" evidence="1">
    <location>
        <begin position="18"/>
        <end position="110"/>
    </location>
</feature>
<reference evidence="3" key="1">
    <citation type="journal article" date="2019" name="bioRxiv">
        <title>The Genome of the Zebra Mussel, Dreissena polymorpha: A Resource for Invasive Species Research.</title>
        <authorList>
            <person name="McCartney M.A."/>
            <person name="Auch B."/>
            <person name="Kono T."/>
            <person name="Mallez S."/>
            <person name="Zhang Y."/>
            <person name="Obille A."/>
            <person name="Becker A."/>
            <person name="Abrahante J.E."/>
            <person name="Garbe J."/>
            <person name="Badalamenti J.P."/>
            <person name="Herman A."/>
            <person name="Mangelson H."/>
            <person name="Liachko I."/>
            <person name="Sullivan S."/>
            <person name="Sone E.D."/>
            <person name="Koren S."/>
            <person name="Silverstein K.A.T."/>
            <person name="Beckman K.B."/>
            <person name="Gohl D.M."/>
        </authorList>
    </citation>
    <scope>NUCLEOTIDE SEQUENCE</scope>
    <source>
        <strain evidence="3">Duluth1</strain>
        <tissue evidence="3">Whole animal</tissue>
    </source>
</reference>
<dbReference type="Gene3D" id="3.30.60.30">
    <property type="match status" value="2"/>
</dbReference>
<dbReference type="Pfam" id="PF00050">
    <property type="entry name" value="Kazal_1"/>
    <property type="match status" value="1"/>
</dbReference>
<dbReference type="InterPro" id="IPR002350">
    <property type="entry name" value="Kazal_dom"/>
</dbReference>
<dbReference type="PROSITE" id="PS51465">
    <property type="entry name" value="KAZAL_2"/>
    <property type="match status" value="2"/>
</dbReference>
<accession>A0A9D4F0I1</accession>
<dbReference type="OrthoDB" id="328123at2759"/>
<dbReference type="Pfam" id="PF07648">
    <property type="entry name" value="Kazal_2"/>
    <property type="match status" value="1"/>
</dbReference>
<comment type="caution">
    <text evidence="3">The sequence shown here is derived from an EMBL/GenBank/DDBJ whole genome shotgun (WGS) entry which is preliminary data.</text>
</comment>
<evidence type="ECO:0000256" key="1">
    <source>
        <dbReference type="SAM" id="SignalP"/>
    </source>
</evidence>
<evidence type="ECO:0000259" key="2">
    <source>
        <dbReference type="PROSITE" id="PS51465"/>
    </source>
</evidence>
<dbReference type="EMBL" id="JAIWYP010000008">
    <property type="protein sequence ID" value="KAH3787262.1"/>
    <property type="molecule type" value="Genomic_DNA"/>
</dbReference>
<evidence type="ECO:0000313" key="3">
    <source>
        <dbReference type="EMBL" id="KAH3787262.1"/>
    </source>
</evidence>
<dbReference type="CDD" id="cd00104">
    <property type="entry name" value="KAZAL_FS"/>
    <property type="match status" value="1"/>
</dbReference>
<dbReference type="SUPFAM" id="SSF100895">
    <property type="entry name" value="Kazal-type serine protease inhibitors"/>
    <property type="match status" value="2"/>
</dbReference>
<proteinExistence type="predicted"/>
<dbReference type="Proteomes" id="UP000828390">
    <property type="component" value="Unassembled WGS sequence"/>
</dbReference>
<dbReference type="SMART" id="SM00280">
    <property type="entry name" value="KAZAL"/>
    <property type="match status" value="2"/>
</dbReference>
<evidence type="ECO:0000313" key="4">
    <source>
        <dbReference type="Proteomes" id="UP000828390"/>
    </source>
</evidence>
<name>A0A9D4F0I1_DREPO</name>
<feature type="domain" description="Kazal-like" evidence="2">
    <location>
        <begin position="14"/>
        <end position="57"/>
    </location>
</feature>
<keyword evidence="4" id="KW-1185">Reference proteome</keyword>
<sequence length="110" mass="12293">MRSLLVLLAFCAASAYAYECGCDRGYDPVCSTDGETYDTECKLKCDGKWKACDGRCPCYQEPKYAPCGCDNRYEPVCTVKGDTYQNKCQAQCDLQQIVCDKACPYCGFTY</sequence>
<feature type="signal peptide" evidence="1">
    <location>
        <begin position="1"/>
        <end position="17"/>
    </location>
</feature>
<reference evidence="3" key="2">
    <citation type="submission" date="2020-11" db="EMBL/GenBank/DDBJ databases">
        <authorList>
            <person name="McCartney M.A."/>
            <person name="Auch B."/>
            <person name="Kono T."/>
            <person name="Mallez S."/>
            <person name="Becker A."/>
            <person name="Gohl D.M."/>
            <person name="Silverstein K.A.T."/>
            <person name="Koren S."/>
            <person name="Bechman K.B."/>
            <person name="Herman A."/>
            <person name="Abrahante J.E."/>
            <person name="Garbe J."/>
        </authorList>
    </citation>
    <scope>NUCLEOTIDE SEQUENCE</scope>
    <source>
        <strain evidence="3">Duluth1</strain>
        <tissue evidence="3">Whole animal</tissue>
    </source>
</reference>
<gene>
    <name evidence="3" type="ORF">DPMN_165383</name>
</gene>
<organism evidence="3 4">
    <name type="scientific">Dreissena polymorpha</name>
    <name type="common">Zebra mussel</name>
    <name type="synonym">Mytilus polymorpha</name>
    <dbReference type="NCBI Taxonomy" id="45954"/>
    <lineage>
        <taxon>Eukaryota</taxon>
        <taxon>Metazoa</taxon>
        <taxon>Spiralia</taxon>
        <taxon>Lophotrochozoa</taxon>
        <taxon>Mollusca</taxon>
        <taxon>Bivalvia</taxon>
        <taxon>Autobranchia</taxon>
        <taxon>Heteroconchia</taxon>
        <taxon>Euheterodonta</taxon>
        <taxon>Imparidentia</taxon>
        <taxon>Neoheterodontei</taxon>
        <taxon>Myida</taxon>
        <taxon>Dreissenoidea</taxon>
        <taxon>Dreissenidae</taxon>
        <taxon>Dreissena</taxon>
    </lineage>
</organism>
<feature type="domain" description="Kazal-like" evidence="2">
    <location>
        <begin position="61"/>
        <end position="105"/>
    </location>
</feature>
<dbReference type="AlphaFoldDB" id="A0A9D4F0I1"/>
<dbReference type="PROSITE" id="PS00282">
    <property type="entry name" value="KAZAL_1"/>
    <property type="match status" value="2"/>
</dbReference>
<keyword evidence="1" id="KW-0732">Signal</keyword>
<protein>
    <recommendedName>
        <fullName evidence="2">Kazal-like domain-containing protein</fullName>
    </recommendedName>
</protein>